<evidence type="ECO:0000313" key="4">
    <source>
        <dbReference type="EMBL" id="TCT09203.1"/>
    </source>
</evidence>
<dbReference type="GO" id="GO:0046872">
    <property type="term" value="F:metal ion binding"/>
    <property type="evidence" value="ECO:0007669"/>
    <property type="project" value="UniProtKB-KW"/>
</dbReference>
<dbReference type="PANTHER" id="PTHR11014">
    <property type="entry name" value="PEPTIDASE M20 FAMILY MEMBER"/>
    <property type="match status" value="1"/>
</dbReference>
<feature type="binding site" evidence="2">
    <location>
        <position position="109"/>
    </location>
    <ligand>
        <name>Mn(2+)</name>
        <dbReference type="ChEBI" id="CHEBI:29035"/>
        <label>2</label>
    </ligand>
</feature>
<dbReference type="RefSeq" id="WP_132806922.1">
    <property type="nucleotide sequence ID" value="NZ_SMAK01000007.1"/>
</dbReference>
<feature type="domain" description="Peptidase M20 dimerisation" evidence="3">
    <location>
        <begin position="192"/>
        <end position="283"/>
    </location>
</feature>
<keyword evidence="1 4" id="KW-0378">Hydrolase</keyword>
<dbReference type="PIRSF" id="PIRSF005962">
    <property type="entry name" value="Pept_M20D_amidohydro"/>
    <property type="match status" value="1"/>
</dbReference>
<name>A0A4R3M9D5_9HYPH</name>
<dbReference type="Proteomes" id="UP000295678">
    <property type="component" value="Unassembled WGS sequence"/>
</dbReference>
<dbReference type="CDD" id="cd05666">
    <property type="entry name" value="M20_Acy1-like"/>
    <property type="match status" value="1"/>
</dbReference>
<dbReference type="Gene3D" id="3.30.70.360">
    <property type="match status" value="1"/>
</dbReference>
<evidence type="ECO:0000256" key="1">
    <source>
        <dbReference type="ARBA" id="ARBA00022801"/>
    </source>
</evidence>
<dbReference type="SUPFAM" id="SSF55031">
    <property type="entry name" value="Bacterial exopeptidase dimerisation domain"/>
    <property type="match status" value="1"/>
</dbReference>
<dbReference type="Pfam" id="PF01546">
    <property type="entry name" value="Peptidase_M20"/>
    <property type="match status" value="1"/>
</dbReference>
<gene>
    <name evidence="4" type="ORF">EDC22_10749</name>
</gene>
<evidence type="ECO:0000256" key="2">
    <source>
        <dbReference type="PIRSR" id="PIRSR005962-1"/>
    </source>
</evidence>
<protein>
    <submittedName>
        <fullName evidence="4">Hippurate hydrolase</fullName>
    </submittedName>
</protein>
<keyword evidence="2" id="KW-0479">Metal-binding</keyword>
<dbReference type="InterPro" id="IPR002933">
    <property type="entry name" value="Peptidase_M20"/>
</dbReference>
<keyword evidence="2" id="KW-0464">Manganese</keyword>
<comment type="cofactor">
    <cofactor evidence="2">
        <name>Mn(2+)</name>
        <dbReference type="ChEBI" id="CHEBI:29035"/>
    </cofactor>
    <text evidence="2">The Mn(2+) ion enhances activity.</text>
</comment>
<dbReference type="Gene3D" id="3.40.630.10">
    <property type="entry name" value="Zn peptidases"/>
    <property type="match status" value="1"/>
</dbReference>
<feature type="binding site" evidence="2">
    <location>
        <position position="107"/>
    </location>
    <ligand>
        <name>Mn(2+)</name>
        <dbReference type="ChEBI" id="CHEBI:29035"/>
        <label>2</label>
    </ligand>
</feature>
<dbReference type="FunFam" id="3.30.70.360:FF:000001">
    <property type="entry name" value="N-acetyldiaminopimelate deacetylase"/>
    <property type="match status" value="1"/>
</dbReference>
<evidence type="ECO:0000259" key="3">
    <source>
        <dbReference type="Pfam" id="PF07687"/>
    </source>
</evidence>
<organism evidence="4 5">
    <name type="scientific">Tepidamorphus gemmatus</name>
    <dbReference type="NCBI Taxonomy" id="747076"/>
    <lineage>
        <taxon>Bacteria</taxon>
        <taxon>Pseudomonadati</taxon>
        <taxon>Pseudomonadota</taxon>
        <taxon>Alphaproteobacteria</taxon>
        <taxon>Hyphomicrobiales</taxon>
        <taxon>Tepidamorphaceae</taxon>
        <taxon>Tepidamorphus</taxon>
    </lineage>
</organism>
<dbReference type="GO" id="GO:0050118">
    <property type="term" value="F:N-acetyldiaminopimelate deacetylase activity"/>
    <property type="evidence" value="ECO:0007669"/>
    <property type="project" value="UniProtKB-ARBA"/>
</dbReference>
<feature type="binding site" evidence="2">
    <location>
        <position position="169"/>
    </location>
    <ligand>
        <name>Mn(2+)</name>
        <dbReference type="ChEBI" id="CHEBI:29035"/>
        <label>2</label>
    </ligand>
</feature>
<dbReference type="NCBIfam" id="TIGR01891">
    <property type="entry name" value="amidohydrolases"/>
    <property type="match status" value="1"/>
</dbReference>
<sequence>MSITDRVKPYMDELTAIRRDLHAHPELGFEETRTAGIVAKKLREYGVDEVHTGIARTGVVGVVRGGGGRGGGSNRAVGLRADMDALPIAEKNEFAHRSTQAGKMHACGHDGHTTMLLGAARYLADHRDEFDGTVYLFFQPAEEGKAGGRVMVEEGLFDRFPCEQVFGMHNMPGMPLGSISMRPGPCMAAADEFRITIRGRGGHGAMPHVSRDPVLIGAQIVTALQSIVSRRVDPIKDAVVSVTQFHAGDAFNVIPEEAVLCGTCRSFLPEVRDLIESELKRIATGVAAAFDASAEIAFMRNYPPTVNTLEETEIAAAVARQVVGAANVNTAADPKMGAEDFSYMLEKRPGAYVWLGNGMPGEKGGAMVHTPQYDFNDDAIPYGVGFWAELVRTVLPKAA</sequence>
<dbReference type="AlphaFoldDB" id="A0A4R3M9D5"/>
<dbReference type="Pfam" id="PF07687">
    <property type="entry name" value="M20_dimer"/>
    <property type="match status" value="1"/>
</dbReference>
<feature type="binding site" evidence="2">
    <location>
        <position position="369"/>
    </location>
    <ligand>
        <name>Mn(2+)</name>
        <dbReference type="ChEBI" id="CHEBI:29035"/>
        <label>2</label>
    </ligand>
</feature>
<dbReference type="InterPro" id="IPR036264">
    <property type="entry name" value="Bact_exopeptidase_dim_dom"/>
</dbReference>
<dbReference type="EMBL" id="SMAK01000007">
    <property type="protein sequence ID" value="TCT09203.1"/>
    <property type="molecule type" value="Genomic_DNA"/>
</dbReference>
<evidence type="ECO:0000313" key="5">
    <source>
        <dbReference type="Proteomes" id="UP000295678"/>
    </source>
</evidence>
<accession>A0A4R3M9D5</accession>
<dbReference type="InterPro" id="IPR017439">
    <property type="entry name" value="Amidohydrolase"/>
</dbReference>
<dbReference type="InterPro" id="IPR011650">
    <property type="entry name" value="Peptidase_M20_dimer"/>
</dbReference>
<reference evidence="4 5" key="1">
    <citation type="submission" date="2019-03" db="EMBL/GenBank/DDBJ databases">
        <title>Genomic Encyclopedia of Type Strains, Phase IV (KMG-IV): sequencing the most valuable type-strain genomes for metagenomic binning, comparative biology and taxonomic classification.</title>
        <authorList>
            <person name="Goeker M."/>
        </authorList>
    </citation>
    <scope>NUCLEOTIDE SEQUENCE [LARGE SCALE GENOMIC DNA]</scope>
    <source>
        <strain evidence="4 5">DSM 19345</strain>
    </source>
</reference>
<dbReference type="SUPFAM" id="SSF53187">
    <property type="entry name" value="Zn-dependent exopeptidases"/>
    <property type="match status" value="1"/>
</dbReference>
<dbReference type="PANTHER" id="PTHR11014:SF63">
    <property type="entry name" value="METALLOPEPTIDASE, PUTATIVE (AFU_ORTHOLOGUE AFUA_6G09600)-RELATED"/>
    <property type="match status" value="1"/>
</dbReference>
<proteinExistence type="predicted"/>
<comment type="caution">
    <text evidence="4">The sequence shown here is derived from an EMBL/GenBank/DDBJ whole genome shotgun (WGS) entry which is preliminary data.</text>
</comment>
<feature type="binding site" evidence="2">
    <location>
        <position position="143"/>
    </location>
    <ligand>
        <name>Mn(2+)</name>
        <dbReference type="ChEBI" id="CHEBI:29035"/>
        <label>2</label>
    </ligand>
</feature>
<keyword evidence="5" id="KW-1185">Reference proteome</keyword>
<dbReference type="GO" id="GO:0019877">
    <property type="term" value="P:diaminopimelate biosynthetic process"/>
    <property type="evidence" value="ECO:0007669"/>
    <property type="project" value="UniProtKB-ARBA"/>
</dbReference>
<dbReference type="OrthoDB" id="9777385at2"/>